<feature type="compositionally biased region" description="Basic residues" evidence="1">
    <location>
        <begin position="360"/>
        <end position="370"/>
    </location>
</feature>
<comment type="caution">
    <text evidence="3">The sequence shown here is derived from an EMBL/GenBank/DDBJ whole genome shotgun (WGS) entry which is preliminary data.</text>
</comment>
<evidence type="ECO:0000313" key="4">
    <source>
        <dbReference type="Proteomes" id="UP000244948"/>
    </source>
</evidence>
<feature type="compositionally biased region" description="Basic and acidic residues" evidence="1">
    <location>
        <begin position="415"/>
        <end position="449"/>
    </location>
</feature>
<dbReference type="InterPro" id="IPR003754">
    <property type="entry name" value="4pyrrol_synth_uPrphyn_synth"/>
</dbReference>
<gene>
    <name evidence="3" type="ORF">DC082_05790</name>
</gene>
<name>A0A2U2AP94_9GAMM</name>
<evidence type="ECO:0000256" key="1">
    <source>
        <dbReference type="SAM" id="MobiDB-lite"/>
    </source>
</evidence>
<evidence type="ECO:0000259" key="2">
    <source>
        <dbReference type="Pfam" id="PF02602"/>
    </source>
</evidence>
<dbReference type="SUPFAM" id="SSF69618">
    <property type="entry name" value="HemD-like"/>
    <property type="match status" value="1"/>
</dbReference>
<dbReference type="PANTHER" id="PTHR38043">
    <property type="entry name" value="PROTEIN HEMX"/>
    <property type="match status" value="1"/>
</dbReference>
<dbReference type="Pfam" id="PF04375">
    <property type="entry name" value="HemX"/>
    <property type="match status" value="1"/>
</dbReference>
<dbReference type="CDD" id="cd06578">
    <property type="entry name" value="HemD"/>
    <property type="match status" value="1"/>
</dbReference>
<dbReference type="InterPro" id="IPR007470">
    <property type="entry name" value="HemX"/>
</dbReference>
<proteinExistence type="predicted"/>
<dbReference type="GO" id="GO:0033014">
    <property type="term" value="P:tetrapyrrole biosynthetic process"/>
    <property type="evidence" value="ECO:0007669"/>
    <property type="project" value="InterPro"/>
</dbReference>
<feature type="compositionally biased region" description="Low complexity" evidence="1">
    <location>
        <begin position="482"/>
        <end position="493"/>
    </location>
</feature>
<feature type="compositionally biased region" description="Basic and acidic residues" evidence="1">
    <location>
        <begin position="383"/>
        <end position="405"/>
    </location>
</feature>
<reference evidence="3 4" key="1">
    <citation type="journal article" date="2018" name="Genome Announc.">
        <title>Ignatzschineria cameli sp. nov., isolated from necrotic foot tissue of dromedaries (Camelus dromedarius) and associated maggots (Wohlfahrtia species) in Dubai.</title>
        <authorList>
            <person name="Tsang C.C."/>
            <person name="Tang J.Y."/>
            <person name="Fong J.Y."/>
            <person name="Kinne J."/>
            <person name="Lee H.H."/>
            <person name="Joseph M."/>
            <person name="Jose S."/>
            <person name="Schuster R.K."/>
            <person name="Tang Y."/>
            <person name="Sivakumar S."/>
            <person name="Chen J.H."/>
            <person name="Teng J.L."/>
            <person name="Lau S.K."/>
            <person name="Wernery U."/>
            <person name="Woo P.C."/>
        </authorList>
    </citation>
    <scope>NUCLEOTIDE SEQUENCE [LARGE SCALE GENOMIC DNA]</scope>
    <source>
        <strain evidence="3 4">KCTC 22643</strain>
    </source>
</reference>
<dbReference type="AlphaFoldDB" id="A0A2U2AP94"/>
<dbReference type="Proteomes" id="UP000244948">
    <property type="component" value="Unassembled WGS sequence"/>
</dbReference>
<feature type="domain" description="Tetrapyrrole biosynthesis uroporphyrinogen III synthase" evidence="2">
    <location>
        <begin position="39"/>
        <end position="275"/>
    </location>
</feature>
<feature type="compositionally biased region" description="Basic and acidic residues" evidence="1">
    <location>
        <begin position="458"/>
        <end position="478"/>
    </location>
</feature>
<dbReference type="EMBL" id="QEWR01000002">
    <property type="protein sequence ID" value="PWD85030.1"/>
    <property type="molecule type" value="Genomic_DNA"/>
</dbReference>
<keyword evidence="4" id="KW-1185">Reference proteome</keyword>
<feature type="compositionally biased region" description="Polar residues" evidence="1">
    <location>
        <begin position="286"/>
        <end position="298"/>
    </location>
</feature>
<organism evidence="3 4">
    <name type="scientific">Ignatzschineria indica</name>
    <dbReference type="NCBI Taxonomy" id="472583"/>
    <lineage>
        <taxon>Bacteria</taxon>
        <taxon>Pseudomonadati</taxon>
        <taxon>Pseudomonadota</taxon>
        <taxon>Gammaproteobacteria</taxon>
        <taxon>Cardiobacteriales</taxon>
        <taxon>Ignatzschineriaceae</taxon>
        <taxon>Ignatzschineria</taxon>
    </lineage>
</organism>
<sequence length="903" mass="100166">MAKSMKQKENNPIEDINNIGNIAEIGIIVTRPKGQSHSFIQKLQALGYTAFDLPGIIIAPPQELAKAQKELDQVSEYDYLLFTSPNSVRFAKKLGLAFDKIKGFISIGSGTERALEPYLANKESITAPKPYTSEALVETLKAHHIAGKKILIISGEGGRRLLDQAIDDLGGFGKYCDVYRREAPTEEMLNLTPLLSFKDASSATTSASTPASTRSLYLVISSQEAFNNLLPILERHQLRAQIDGIFVGSERLENIVKSEGFERVIVARSALEKDLWQAIEEYFNPLTSHPLNSPSISPDNDKERSMTQELNNQDSKKTEQSISPQSSTNEATTVDKELDTATVEKRDNDDKAQSTNSKRQNQKGNKKRGNGRRENQNQAVENESSKKKSDEERSNKEADNEKEASKTTNTQETNQEIKQKIESPHDLEKTSLSAQEEKSQENQKRKEQESVNDSTTKTVDEKSLERAEDHSMNNEAHSENVATSATTATTSSTEHSTRPSQGLTYLALILALGGLGLGGFSYYKGSLEKTDKIAQLESAIATDASTISTLKGQVDTLNKSLSTLKVTTDKIATSDAQSLSGQVAAVAQKHDQLNQSMAESAKGLQAQIDKLAATQKDLLAQGDQINNIAKVSNQAITIANDFDKKLAAQELQQNVVLNEAKELISTIKNITDLEMLRTTEVDYLLKVAIQKVQYDKDYKTASQILSSALDKLSQINSINFNETKKLLEANIDTLKTLEPLDLVDITRRLEKVTMLLQKAPLKSDSALVNLKNEIFNQGAPEGESWTDKLTSSLKHLVVIEDKRTEVPELMAKEDRFFLLQNIQLELTAAKIALLQDQVTLFKHSVESVQSWVKTYFDEDNADVREAIQQLQWLLDAKLEVTPPNIERTLTDFEATLRAYKGAQ</sequence>
<feature type="compositionally biased region" description="Basic and acidic residues" evidence="1">
    <location>
        <begin position="333"/>
        <end position="352"/>
    </location>
</feature>
<dbReference type="GO" id="GO:0004852">
    <property type="term" value="F:uroporphyrinogen-III synthase activity"/>
    <property type="evidence" value="ECO:0007669"/>
    <property type="project" value="InterPro"/>
</dbReference>
<dbReference type="PANTHER" id="PTHR38043:SF1">
    <property type="entry name" value="PROTEIN HEMX"/>
    <property type="match status" value="1"/>
</dbReference>
<dbReference type="Gene3D" id="3.40.50.10090">
    <property type="match status" value="2"/>
</dbReference>
<feature type="compositionally biased region" description="Polar residues" evidence="1">
    <location>
        <begin position="320"/>
        <end position="332"/>
    </location>
</feature>
<accession>A0A2U2AP94</accession>
<protein>
    <recommendedName>
        <fullName evidence="2">Tetrapyrrole biosynthesis uroporphyrinogen III synthase domain-containing protein</fullName>
    </recommendedName>
</protein>
<feature type="region of interest" description="Disordered" evidence="1">
    <location>
        <begin position="286"/>
        <end position="500"/>
    </location>
</feature>
<dbReference type="Pfam" id="PF02602">
    <property type="entry name" value="HEM4"/>
    <property type="match status" value="1"/>
</dbReference>
<dbReference type="RefSeq" id="WP_109236106.1">
    <property type="nucleotide sequence ID" value="NZ_BMXZ01000001.1"/>
</dbReference>
<dbReference type="InterPro" id="IPR036108">
    <property type="entry name" value="4pyrrol_syn_uPrphyn_synt_sf"/>
</dbReference>
<evidence type="ECO:0000313" key="3">
    <source>
        <dbReference type="EMBL" id="PWD85030.1"/>
    </source>
</evidence>